<evidence type="ECO:0000313" key="2">
    <source>
        <dbReference type="EMBL" id="VDK39411.1"/>
    </source>
</evidence>
<name>A0A0M3JPU7_ANISI</name>
<reference evidence="4" key="1">
    <citation type="submission" date="2017-02" db="UniProtKB">
        <authorList>
            <consortium name="WormBaseParasite"/>
        </authorList>
    </citation>
    <scope>IDENTIFICATION</scope>
</reference>
<dbReference type="Proteomes" id="UP000267096">
    <property type="component" value="Unassembled WGS sequence"/>
</dbReference>
<proteinExistence type="predicted"/>
<evidence type="ECO:0000313" key="3">
    <source>
        <dbReference type="Proteomes" id="UP000267096"/>
    </source>
</evidence>
<keyword evidence="3" id="KW-1185">Reference proteome</keyword>
<sequence>MKPSSTAHRTHLEKTSSNSSNSILTPSGLSAPPVHETTSEPATVSDDSANRPSRIPVLSACSPSPSSLEPSGDLPSERIASVPNHSPQKTPPYPKELAPELSHCQENQLL</sequence>
<protein>
    <submittedName>
        <fullName evidence="2 4">Uncharacterized protein</fullName>
    </submittedName>
</protein>
<gene>
    <name evidence="2" type="ORF">ASIM_LOCUS9441</name>
</gene>
<feature type="region of interest" description="Disordered" evidence="1">
    <location>
        <begin position="1"/>
        <end position="110"/>
    </location>
</feature>
<reference evidence="2 3" key="2">
    <citation type="submission" date="2018-11" db="EMBL/GenBank/DDBJ databases">
        <authorList>
            <consortium name="Pathogen Informatics"/>
        </authorList>
    </citation>
    <scope>NUCLEOTIDE SEQUENCE [LARGE SCALE GENOMIC DNA]</scope>
</reference>
<dbReference type="EMBL" id="UYRR01028837">
    <property type="protein sequence ID" value="VDK39411.1"/>
    <property type="molecule type" value="Genomic_DNA"/>
</dbReference>
<evidence type="ECO:0000256" key="1">
    <source>
        <dbReference type="SAM" id="MobiDB-lite"/>
    </source>
</evidence>
<evidence type="ECO:0000313" key="4">
    <source>
        <dbReference type="WBParaSite" id="ASIM_0000969801-mRNA-1"/>
    </source>
</evidence>
<feature type="compositionally biased region" description="Polar residues" evidence="1">
    <location>
        <begin position="39"/>
        <end position="51"/>
    </location>
</feature>
<organism evidence="4">
    <name type="scientific">Anisakis simplex</name>
    <name type="common">Herring worm</name>
    <dbReference type="NCBI Taxonomy" id="6269"/>
    <lineage>
        <taxon>Eukaryota</taxon>
        <taxon>Metazoa</taxon>
        <taxon>Ecdysozoa</taxon>
        <taxon>Nematoda</taxon>
        <taxon>Chromadorea</taxon>
        <taxon>Rhabditida</taxon>
        <taxon>Spirurina</taxon>
        <taxon>Ascaridomorpha</taxon>
        <taxon>Ascaridoidea</taxon>
        <taxon>Anisakidae</taxon>
        <taxon>Anisakis</taxon>
        <taxon>Anisakis simplex complex</taxon>
    </lineage>
</organism>
<accession>A0A0M3JPU7</accession>
<dbReference type="AlphaFoldDB" id="A0A0M3JPU7"/>
<dbReference type="WBParaSite" id="ASIM_0000969801-mRNA-1">
    <property type="protein sequence ID" value="ASIM_0000969801-mRNA-1"/>
    <property type="gene ID" value="ASIM_0000969801"/>
</dbReference>